<dbReference type="PANTHER" id="PTHR38658">
    <property type="entry name" value="OXPP CYCLE PROTEIN OPCA-RELATED"/>
    <property type="match status" value="1"/>
</dbReference>
<dbReference type="Pfam" id="PF20171">
    <property type="entry name" value="OpcA_G6PD_C"/>
    <property type="match status" value="1"/>
</dbReference>
<dbReference type="PANTHER" id="PTHR38658:SF1">
    <property type="entry name" value="OXPP CYCLE PROTEIN OPCA-RELATED"/>
    <property type="match status" value="1"/>
</dbReference>
<dbReference type="RefSeq" id="WP_270686081.1">
    <property type="nucleotide sequence ID" value="NZ_JAQFWQ010000033.1"/>
</dbReference>
<feature type="domain" description="Glucose-6-phosphate dehydrogenase assembly protein OpcA C-terminal" evidence="3">
    <location>
        <begin position="165"/>
        <end position="293"/>
    </location>
</feature>
<evidence type="ECO:0000256" key="1">
    <source>
        <dbReference type="SAM" id="MobiDB-lite"/>
    </source>
</evidence>
<dbReference type="InterPro" id="IPR046801">
    <property type="entry name" value="OpcA_G6PD_N"/>
</dbReference>
<accession>A0ABT4U4J0</accession>
<feature type="region of interest" description="Disordered" evidence="1">
    <location>
        <begin position="300"/>
        <end position="325"/>
    </location>
</feature>
<comment type="caution">
    <text evidence="4">The sequence shown here is derived from an EMBL/GenBank/DDBJ whole genome shotgun (WGS) entry which is preliminary data.</text>
</comment>
<evidence type="ECO:0000259" key="3">
    <source>
        <dbReference type="Pfam" id="PF20171"/>
    </source>
</evidence>
<dbReference type="EMBL" id="JAQFWQ010000033">
    <property type="protein sequence ID" value="MDA2811626.1"/>
    <property type="molecule type" value="Genomic_DNA"/>
</dbReference>
<organism evidence="4 5">
    <name type="scientific">Nocardiopsis endophytica</name>
    <dbReference type="NCBI Taxonomy" id="3018445"/>
    <lineage>
        <taxon>Bacteria</taxon>
        <taxon>Bacillati</taxon>
        <taxon>Actinomycetota</taxon>
        <taxon>Actinomycetes</taxon>
        <taxon>Streptosporangiales</taxon>
        <taxon>Nocardiopsidaceae</taxon>
        <taxon>Nocardiopsis</taxon>
    </lineage>
</organism>
<name>A0ABT4U4J0_9ACTN</name>
<feature type="domain" description="Glucose-6-phosphate dehydrogenase assembly protein OpcA N-terminal" evidence="2">
    <location>
        <begin position="51"/>
        <end position="157"/>
    </location>
</feature>
<dbReference type="InterPro" id="IPR046802">
    <property type="entry name" value="OpcA_G6PD_C"/>
</dbReference>
<reference evidence="4 5" key="1">
    <citation type="submission" date="2023-01" db="EMBL/GenBank/DDBJ databases">
        <title>Draft genome sequence of Nocardiopsis sp. RSe5-2 isolated from halophytes.</title>
        <authorList>
            <person name="Duangmal K."/>
            <person name="Chantavorakit T."/>
        </authorList>
    </citation>
    <scope>NUCLEOTIDE SEQUENCE [LARGE SCALE GENOMIC DNA]</scope>
    <source>
        <strain evidence="4 5">RSe5-2</strain>
    </source>
</reference>
<dbReference type="InterPro" id="IPR004555">
    <property type="entry name" value="G6PDH_assembly_OpcA"/>
</dbReference>
<proteinExistence type="predicted"/>
<evidence type="ECO:0000259" key="2">
    <source>
        <dbReference type="Pfam" id="PF10128"/>
    </source>
</evidence>
<dbReference type="Pfam" id="PF10128">
    <property type="entry name" value="OpcA_G6PD_assem"/>
    <property type="match status" value="1"/>
</dbReference>
<protein>
    <submittedName>
        <fullName evidence="4">Glucose-6-phosphate dehydrogenase assembly protein OpcA</fullName>
    </submittedName>
</protein>
<gene>
    <name evidence="4" type="ORF">O4J56_13375</name>
</gene>
<sequence>MTMYLPRTDTSQITEALAQERHSIGGGAMNMVLTLVIVTDEADHYDAVRAATEAGREHPSRIIAVIRRDPDAEPAIDAEIRRPGTSGPGEALLLRLYGPLGEHADSVITPLLVPDAPVVAWWPGAGPAEPAADPVGRLAHRRITDALRAPDPMADLLGRIGNYRPGDTDLTWTRLTPWRSMLASTMDHPSGWVTAAEVTAEDHYPSADLLAAWLAHQLDVEVTRTVSNGPGITGTRLVTEGGDIALRRQDGRVATLSRPGQPDQTVALARRRASEALAEELRRLDPDLMYERTATFLKDMTERGEAPGQRAARTAEAAPSAEGAQ</sequence>
<evidence type="ECO:0000313" key="4">
    <source>
        <dbReference type="EMBL" id="MDA2811626.1"/>
    </source>
</evidence>
<evidence type="ECO:0000313" key="5">
    <source>
        <dbReference type="Proteomes" id="UP001527866"/>
    </source>
</evidence>
<keyword evidence="5" id="KW-1185">Reference proteome</keyword>
<feature type="compositionally biased region" description="Low complexity" evidence="1">
    <location>
        <begin position="306"/>
        <end position="325"/>
    </location>
</feature>
<dbReference type="Proteomes" id="UP001527866">
    <property type="component" value="Unassembled WGS sequence"/>
</dbReference>